<evidence type="ECO:0000259" key="1">
    <source>
        <dbReference type="Pfam" id="PF04016"/>
    </source>
</evidence>
<reference evidence="2" key="1">
    <citation type="journal article" date="2014" name="Front. Microbiol.">
        <title>High frequency of phylogenetically diverse reductive dehalogenase-homologous genes in deep subseafloor sedimentary metagenomes.</title>
        <authorList>
            <person name="Kawai M."/>
            <person name="Futagami T."/>
            <person name="Toyoda A."/>
            <person name="Takaki Y."/>
            <person name="Nishi S."/>
            <person name="Hori S."/>
            <person name="Arai W."/>
            <person name="Tsubouchi T."/>
            <person name="Morono Y."/>
            <person name="Uchiyama I."/>
            <person name="Ito T."/>
            <person name="Fujiyama A."/>
            <person name="Inagaki F."/>
            <person name="Takami H."/>
        </authorList>
    </citation>
    <scope>NUCLEOTIDE SEQUENCE</scope>
    <source>
        <strain evidence="2">Expedition CK06-06</strain>
    </source>
</reference>
<feature type="domain" description="Putative heavy-metal chelation" evidence="1">
    <location>
        <begin position="68"/>
        <end position="161"/>
    </location>
</feature>
<accession>X1LZ12</accession>
<dbReference type="EMBL" id="BARV01001714">
    <property type="protein sequence ID" value="GAH99368.1"/>
    <property type="molecule type" value="Genomic_DNA"/>
</dbReference>
<protein>
    <recommendedName>
        <fullName evidence="1">Putative heavy-metal chelation domain-containing protein</fullName>
    </recommendedName>
</protein>
<gene>
    <name evidence="2" type="ORF">S06H3_04792</name>
</gene>
<dbReference type="InterPro" id="IPR007161">
    <property type="entry name" value="DUF364"/>
</dbReference>
<comment type="caution">
    <text evidence="2">The sequence shown here is derived from an EMBL/GenBank/DDBJ whole genome shotgun (WGS) entry which is preliminary data.</text>
</comment>
<dbReference type="Gene3D" id="3.40.50.11590">
    <property type="match status" value="1"/>
</dbReference>
<sequence>DVKGQAYSDHTGNFSGSLSQVINLPMDSNFHRALLIATTNAVLRKMGVIKKSCHCKDDDPVRCATHLMDTLLTFSPKRVGMIGHQPRLLEEITRNFEVRICDRDPENIGAIKSGLIIEDPSVYEDIKKWADLILATGTTLVNDTIDNFTGDVPVIFYGITISGAAKLLNLKHFCPLGR</sequence>
<evidence type="ECO:0000313" key="2">
    <source>
        <dbReference type="EMBL" id="GAH99368.1"/>
    </source>
</evidence>
<name>X1LZ12_9ZZZZ</name>
<organism evidence="2">
    <name type="scientific">marine sediment metagenome</name>
    <dbReference type="NCBI Taxonomy" id="412755"/>
    <lineage>
        <taxon>unclassified sequences</taxon>
        <taxon>metagenomes</taxon>
        <taxon>ecological metagenomes</taxon>
    </lineage>
</organism>
<dbReference type="SUPFAM" id="SSF159713">
    <property type="entry name" value="Dhaf3308-like"/>
    <property type="match status" value="1"/>
</dbReference>
<dbReference type="AlphaFoldDB" id="X1LZ12"/>
<proteinExistence type="predicted"/>
<feature type="non-terminal residue" evidence="2">
    <location>
        <position position="1"/>
    </location>
</feature>
<dbReference type="Pfam" id="PF04016">
    <property type="entry name" value="DUF364"/>
    <property type="match status" value="1"/>
</dbReference>